<accession>A0A1Q3BSM5</accession>
<keyword evidence="2" id="KW-1185">Reference proteome</keyword>
<feature type="non-terminal residue" evidence="1">
    <location>
        <position position="1"/>
    </location>
</feature>
<protein>
    <submittedName>
        <fullName evidence="1">RVT_3 domain-containing protein</fullName>
    </submittedName>
</protein>
<dbReference type="InterPro" id="IPR043502">
    <property type="entry name" value="DNA/RNA_pol_sf"/>
</dbReference>
<dbReference type="InterPro" id="IPR043128">
    <property type="entry name" value="Rev_trsase/Diguanyl_cyclase"/>
</dbReference>
<dbReference type="EMBL" id="BDDD01000857">
    <property type="protein sequence ID" value="GAV70966.1"/>
    <property type="molecule type" value="Genomic_DNA"/>
</dbReference>
<dbReference type="AlphaFoldDB" id="A0A1Q3BSM5"/>
<evidence type="ECO:0000313" key="1">
    <source>
        <dbReference type="EMBL" id="GAV70966.1"/>
    </source>
</evidence>
<evidence type="ECO:0000313" key="2">
    <source>
        <dbReference type="Proteomes" id="UP000187406"/>
    </source>
</evidence>
<gene>
    <name evidence="1" type="ORF">CFOL_v3_14462</name>
</gene>
<dbReference type="OrthoDB" id="1934793at2759"/>
<dbReference type="SUPFAM" id="SSF56672">
    <property type="entry name" value="DNA/RNA polymerases"/>
    <property type="match status" value="1"/>
</dbReference>
<sequence>QRLNGKIAALSRFVSKSAEKCLPFFKILRDPKEFSWSDDCQAAFDKLKEYLASPPLISKP</sequence>
<feature type="non-terminal residue" evidence="1">
    <location>
        <position position="60"/>
    </location>
</feature>
<proteinExistence type="predicted"/>
<dbReference type="Proteomes" id="UP000187406">
    <property type="component" value="Unassembled WGS sequence"/>
</dbReference>
<dbReference type="Gene3D" id="3.30.70.270">
    <property type="match status" value="1"/>
</dbReference>
<reference evidence="2" key="1">
    <citation type="submission" date="2016-04" db="EMBL/GenBank/DDBJ databases">
        <title>Cephalotus genome sequencing.</title>
        <authorList>
            <person name="Fukushima K."/>
            <person name="Hasebe M."/>
            <person name="Fang X."/>
        </authorList>
    </citation>
    <scope>NUCLEOTIDE SEQUENCE [LARGE SCALE GENOMIC DNA]</scope>
    <source>
        <strain evidence="2">cv. St1</strain>
    </source>
</reference>
<comment type="caution">
    <text evidence="1">The sequence shown here is derived from an EMBL/GenBank/DDBJ whole genome shotgun (WGS) entry which is preliminary data.</text>
</comment>
<organism evidence="1 2">
    <name type="scientific">Cephalotus follicularis</name>
    <name type="common">Albany pitcher plant</name>
    <dbReference type="NCBI Taxonomy" id="3775"/>
    <lineage>
        <taxon>Eukaryota</taxon>
        <taxon>Viridiplantae</taxon>
        <taxon>Streptophyta</taxon>
        <taxon>Embryophyta</taxon>
        <taxon>Tracheophyta</taxon>
        <taxon>Spermatophyta</taxon>
        <taxon>Magnoliopsida</taxon>
        <taxon>eudicotyledons</taxon>
        <taxon>Gunneridae</taxon>
        <taxon>Pentapetalae</taxon>
        <taxon>rosids</taxon>
        <taxon>fabids</taxon>
        <taxon>Oxalidales</taxon>
        <taxon>Cephalotaceae</taxon>
        <taxon>Cephalotus</taxon>
    </lineage>
</organism>
<name>A0A1Q3BSM5_CEPFO</name>